<evidence type="ECO:0000256" key="2">
    <source>
        <dbReference type="ARBA" id="ARBA00023315"/>
    </source>
</evidence>
<dbReference type="InterPro" id="IPR050832">
    <property type="entry name" value="Bact_Acetyltransf"/>
</dbReference>
<name>A0ABS2H6E9_9BACL</name>
<protein>
    <submittedName>
        <fullName evidence="4">GNAT family N-acetyltransferase</fullName>
    </submittedName>
</protein>
<keyword evidence="1" id="KW-0808">Transferase</keyword>
<dbReference type="PANTHER" id="PTHR43877">
    <property type="entry name" value="AMINOALKYLPHOSPHONATE N-ACETYLTRANSFERASE-RELATED-RELATED"/>
    <property type="match status" value="1"/>
</dbReference>
<dbReference type="Proteomes" id="UP001516620">
    <property type="component" value="Unassembled WGS sequence"/>
</dbReference>
<dbReference type="PROSITE" id="PS51186">
    <property type="entry name" value="GNAT"/>
    <property type="match status" value="1"/>
</dbReference>
<dbReference type="CDD" id="cd04301">
    <property type="entry name" value="NAT_SF"/>
    <property type="match status" value="1"/>
</dbReference>
<dbReference type="InterPro" id="IPR016181">
    <property type="entry name" value="Acyl_CoA_acyltransferase"/>
</dbReference>
<feature type="domain" description="N-acetyltransferase" evidence="3">
    <location>
        <begin position="15"/>
        <end position="183"/>
    </location>
</feature>
<gene>
    <name evidence="4" type="ORF">IM700_012035</name>
</gene>
<organism evidence="4 5">
    <name type="scientific">Paenibacillus rhizolycopersici</name>
    <dbReference type="NCBI Taxonomy" id="2780073"/>
    <lineage>
        <taxon>Bacteria</taxon>
        <taxon>Bacillati</taxon>
        <taxon>Bacillota</taxon>
        <taxon>Bacilli</taxon>
        <taxon>Bacillales</taxon>
        <taxon>Paenibacillaceae</taxon>
        <taxon>Paenibacillus</taxon>
    </lineage>
</organism>
<keyword evidence="5" id="KW-1185">Reference proteome</keyword>
<keyword evidence="2" id="KW-0012">Acyltransferase</keyword>
<dbReference type="InterPro" id="IPR000182">
    <property type="entry name" value="GNAT_dom"/>
</dbReference>
<dbReference type="Pfam" id="PF00583">
    <property type="entry name" value="Acetyltransf_1"/>
    <property type="match status" value="1"/>
</dbReference>
<dbReference type="Gene3D" id="3.40.630.30">
    <property type="match status" value="1"/>
</dbReference>
<evidence type="ECO:0000256" key="1">
    <source>
        <dbReference type="ARBA" id="ARBA00022679"/>
    </source>
</evidence>
<reference evidence="4 5" key="1">
    <citation type="submission" date="2021-01" db="EMBL/GenBank/DDBJ databases">
        <title>Paenibacillus sp.nov. isolated from the rhizosphere soil of tomato plant.</title>
        <authorList>
            <person name="Thin K.K."/>
            <person name="Zhang X."/>
            <person name="He S."/>
        </authorList>
    </citation>
    <scope>NUCLEOTIDE SEQUENCE [LARGE SCALE GENOMIC DNA]</scope>
    <source>
        <strain evidence="4 5">DXFW5</strain>
    </source>
</reference>
<comment type="caution">
    <text evidence="4">The sequence shown here is derived from an EMBL/GenBank/DDBJ whole genome shotgun (WGS) entry which is preliminary data.</text>
</comment>
<evidence type="ECO:0000313" key="5">
    <source>
        <dbReference type="Proteomes" id="UP001516620"/>
    </source>
</evidence>
<dbReference type="PANTHER" id="PTHR43877:SF2">
    <property type="entry name" value="AMINOALKYLPHOSPHONATE N-ACETYLTRANSFERASE-RELATED"/>
    <property type="match status" value="1"/>
</dbReference>
<evidence type="ECO:0000313" key="4">
    <source>
        <dbReference type="EMBL" id="MBM6996376.1"/>
    </source>
</evidence>
<accession>A0ABS2H6E9</accession>
<dbReference type="SUPFAM" id="SSF55729">
    <property type="entry name" value="Acyl-CoA N-acyltransferases (Nat)"/>
    <property type="match status" value="1"/>
</dbReference>
<sequence length="187" mass="21831">MNKLIDTLETAQGIFNVSLAGEDDLEEVRRILVEAASWMQENGVKQWNPQQFTPELIRSYYEMREIYLLHAEGEVAAMFTLQDSDPDYWGERNVPGYSYLHRLTIRLPYRGRGLGSDLLRYAAKRSKSLQRTGLRLDCWNQNLKLNQLYQSLGFQPQGTGSLNGREFNLYQLDSEFIFTKLTTRCRY</sequence>
<evidence type="ECO:0000259" key="3">
    <source>
        <dbReference type="PROSITE" id="PS51186"/>
    </source>
</evidence>
<dbReference type="RefSeq" id="WP_193416200.1">
    <property type="nucleotide sequence ID" value="NZ_JADCNN020000009.1"/>
</dbReference>
<proteinExistence type="predicted"/>
<dbReference type="EMBL" id="JADCNN020000009">
    <property type="protein sequence ID" value="MBM6996376.1"/>
    <property type="molecule type" value="Genomic_DNA"/>
</dbReference>